<proteinExistence type="predicted"/>
<dbReference type="RefSeq" id="XP_016294823.1">
    <property type="nucleotide sequence ID" value="XM_016435848.1"/>
</dbReference>
<protein>
    <recommendedName>
        <fullName evidence="5">FAD-binding domain-containing protein</fullName>
    </recommendedName>
</protein>
<dbReference type="OMA" id="YERRWRP"/>
<gene>
    <name evidence="6" type="ORF">PSEUBRA_SCAF1g00286</name>
</gene>
<feature type="domain" description="FAD-binding" evidence="5">
    <location>
        <begin position="2"/>
        <end position="351"/>
    </location>
</feature>
<evidence type="ECO:0000256" key="1">
    <source>
        <dbReference type="ARBA" id="ARBA00022630"/>
    </source>
</evidence>
<keyword evidence="3" id="KW-0560">Oxidoreductase</keyword>
<dbReference type="STRING" id="1365824.V5F2Y2"/>
<evidence type="ECO:0000256" key="4">
    <source>
        <dbReference type="SAM" id="SignalP"/>
    </source>
</evidence>
<dbReference type="HOGENOM" id="CLU_009665_1_0_1"/>
<keyword evidence="2" id="KW-0274">FAD</keyword>
<keyword evidence="4" id="KW-0732">Signal</keyword>
<dbReference type="EMBL" id="KI545851">
    <property type="protein sequence ID" value="EST09834.1"/>
    <property type="molecule type" value="Genomic_DNA"/>
</dbReference>
<dbReference type="PRINTS" id="PR00420">
    <property type="entry name" value="RNGMNOXGNASE"/>
</dbReference>
<dbReference type="Proteomes" id="UP000019377">
    <property type="component" value="Unassembled WGS sequence"/>
</dbReference>
<dbReference type="OrthoDB" id="655030at2759"/>
<dbReference type="InterPro" id="IPR036188">
    <property type="entry name" value="FAD/NAD-bd_sf"/>
</dbReference>
<evidence type="ECO:0000259" key="5">
    <source>
        <dbReference type="Pfam" id="PF01494"/>
    </source>
</evidence>
<dbReference type="Gene3D" id="3.30.9.10">
    <property type="entry name" value="D-Amino Acid Oxidase, subunit A, domain 2"/>
    <property type="match status" value="1"/>
</dbReference>
<dbReference type="PANTHER" id="PTHR46865">
    <property type="entry name" value="OXIDOREDUCTASE-RELATED"/>
    <property type="match status" value="1"/>
</dbReference>
<reference evidence="7" key="1">
    <citation type="journal article" date="2013" name="Genome Announc.">
        <title>Draft genome sequence of Pseudozyma brasiliensis sp. nov. strain GHG001, a high producer of endo-1,4-xylanase isolated from an insect pest of sugarcane.</title>
        <authorList>
            <person name="Oliveira J.V.D.C."/>
            <person name="dos Santos R.A.C."/>
            <person name="Borges T.A."/>
            <person name="Riano-Pachon D.M."/>
            <person name="Goldman G.H."/>
        </authorList>
    </citation>
    <scope>NUCLEOTIDE SEQUENCE [LARGE SCALE GENOMIC DNA]</scope>
    <source>
        <strain evidence="7">GHG001</strain>
    </source>
</reference>
<dbReference type="SUPFAM" id="SSF51905">
    <property type="entry name" value="FAD/NAD(P)-binding domain"/>
    <property type="match status" value="1"/>
</dbReference>
<feature type="chain" id="PRO_5004732635" description="FAD-binding domain-containing protein" evidence="4">
    <location>
        <begin position="17"/>
        <end position="426"/>
    </location>
</feature>
<name>V5F2Y2_KALBG</name>
<keyword evidence="1" id="KW-0285">Flavoprotein</keyword>
<dbReference type="GO" id="GO:0071949">
    <property type="term" value="F:FAD binding"/>
    <property type="evidence" value="ECO:0007669"/>
    <property type="project" value="InterPro"/>
</dbReference>
<dbReference type="AlphaFoldDB" id="V5F2Y2"/>
<dbReference type="InterPro" id="IPR051704">
    <property type="entry name" value="FAD_aromatic-hydroxylase"/>
</dbReference>
<evidence type="ECO:0000313" key="6">
    <source>
        <dbReference type="EMBL" id="EST09834.1"/>
    </source>
</evidence>
<keyword evidence="7" id="KW-1185">Reference proteome</keyword>
<dbReference type="eggNOG" id="ENOG502QTX9">
    <property type="taxonomic scope" value="Eukaryota"/>
</dbReference>
<dbReference type="PANTHER" id="PTHR46865:SF2">
    <property type="entry name" value="MONOOXYGENASE"/>
    <property type="match status" value="1"/>
</dbReference>
<dbReference type="Pfam" id="PF01494">
    <property type="entry name" value="FAD_binding_3"/>
    <property type="match status" value="1"/>
</dbReference>
<evidence type="ECO:0000256" key="2">
    <source>
        <dbReference type="ARBA" id="ARBA00022827"/>
    </source>
</evidence>
<feature type="signal peptide" evidence="4">
    <location>
        <begin position="1"/>
        <end position="16"/>
    </location>
</feature>
<dbReference type="GO" id="GO:0016491">
    <property type="term" value="F:oxidoreductase activity"/>
    <property type="evidence" value="ECO:0007669"/>
    <property type="project" value="UniProtKB-KW"/>
</dbReference>
<evidence type="ECO:0000313" key="7">
    <source>
        <dbReference type="Proteomes" id="UP000019377"/>
    </source>
</evidence>
<accession>V5F2Y2</accession>
<dbReference type="GeneID" id="27418477"/>
<evidence type="ECO:0000256" key="3">
    <source>
        <dbReference type="ARBA" id="ARBA00023002"/>
    </source>
</evidence>
<dbReference type="Gene3D" id="3.50.50.60">
    <property type="entry name" value="FAD/NAD(P)-binding domain"/>
    <property type="match status" value="1"/>
</dbReference>
<organism evidence="6 7">
    <name type="scientific">Kalmanozyma brasiliensis (strain GHG001)</name>
    <name type="common">Yeast</name>
    <name type="synonym">Pseudozyma brasiliensis</name>
    <dbReference type="NCBI Taxonomy" id="1365824"/>
    <lineage>
        <taxon>Eukaryota</taxon>
        <taxon>Fungi</taxon>
        <taxon>Dikarya</taxon>
        <taxon>Basidiomycota</taxon>
        <taxon>Ustilaginomycotina</taxon>
        <taxon>Ustilaginomycetes</taxon>
        <taxon>Ustilaginales</taxon>
        <taxon>Ustilaginaceae</taxon>
        <taxon>Kalmanozyma</taxon>
    </lineage>
</organism>
<sequence>MHVLISGAGIAGPTLAFWLSRVGARATIVEKASSMLAQGQNIDVHGTALNIINKMGLFEELRKHHTTEKGTCFVNSKGKSIADFPVEGSAGSPTSEFEILRGDLAELLYNSAKSLPGVEFKFGTTIAGVIENGQDKVRVKLSTGEDQEYDVLVAADGQWSRTRKQVFGEDAIQVVDKNAFCVYGTVPREPEDTDYWAIYHGLDSRVLTTRPDNHGTTRAFFTVMPLTPEKKAEWMSAARGGDRKQQLELMNKELGDMGWRAPRILREMEHAHDLYFQPIQQIKMAKWHKNRVICLGDAAFAPTPLTGMGTSLAINGAYLLSGHLSKLQADEHPSKAFEAYEAEFRPFVEEIQNIPSFVPGIAHPRYAVTRWLFHRLMSTLAYIAKIPWVARKYGYQDKKFQNGLVDDLDAPYPEFPAFESAQAIKA</sequence>
<dbReference type="InterPro" id="IPR002938">
    <property type="entry name" value="FAD-bd"/>
</dbReference>